<feature type="domain" description="C17orf113 probable zinc finger" evidence="2">
    <location>
        <begin position="53"/>
        <end position="110"/>
    </location>
</feature>
<dbReference type="Proteomes" id="UP000507470">
    <property type="component" value="Unassembled WGS sequence"/>
</dbReference>
<protein>
    <recommendedName>
        <fullName evidence="2">C17orf113 probable zinc finger domain-containing protein</fullName>
    </recommendedName>
</protein>
<feature type="region of interest" description="Disordered" evidence="1">
    <location>
        <begin position="659"/>
        <end position="729"/>
    </location>
</feature>
<evidence type="ECO:0000256" key="1">
    <source>
        <dbReference type="SAM" id="MobiDB-lite"/>
    </source>
</evidence>
<evidence type="ECO:0000313" key="4">
    <source>
        <dbReference type="Proteomes" id="UP000507470"/>
    </source>
</evidence>
<feature type="region of interest" description="Disordered" evidence="1">
    <location>
        <begin position="756"/>
        <end position="807"/>
    </location>
</feature>
<dbReference type="InterPro" id="IPR012337">
    <property type="entry name" value="RNaseH-like_sf"/>
</dbReference>
<sequence length="807" mass="92433">MSWPIKVVSGSKPGKRPNQSPIQVDKAVKRSLYEKEKRPERSFNPKWQEGRSWLLYNNNMMTCTICISHGKRSSIGDNIKNKHLFLTGCTNFKLSTISDHEKSKSHVNASIIAEAKQNPSEAPAHKSIISLNEKNRAQLNLKFRNIHAIIKHNRPMSDFSWLNELDEAKGLDNGESYNNRCSGTLFMENIAAVEKSNLQKFVSEIHFFSLTMDGSTDDSITEQETIYMRTSHKGKILNRFICIGEPESTCSADLYQFLISQMKENNIYGDMGKLVGFGSDGASNMTGVKHGLVTLIKQDYPGVVGINCLGHRLKLAFKDALKRDKTFDTLVTLLLGVYYFFKNSPAQRKKLKKTFKNLNIKGQLPHRVGGSRWMPHLRKVLSSLFQSYPAYITHLQTMSHTHAKAEGLAKLLGSQDIIAYAAFLQDILEPLARLSLLLQREDVTLGDVQLYVEATTDVLQQCITRKSDRLSNILNNKSYCGYKLNFGDNHVKSLMDRFGQKVETSELMTEWRLLKSLVYRRFKRSVNATKMSDVNTFCGAMGVDNILAMFDLVNSLPPKSVQNECAFNQMKLMKTNRRHKLSNRHLNDCMLIRLQSPSIKEFNPDAAIEKWMITPSGQRRRGCMKHTPLTNPRATDCIIVHDNVENENVIVENERVEDKRAGNERVENERVENVENERVENEENKRVDNERGENVENERVENEENKRVENERGENVENERVENVENDRGEYVENERVENGRVQNVENGRVQNEKVQNVENERVDNVENENVIVDNVKVDNETNDSESDNDSDYESDFEFEQNESTND</sequence>
<dbReference type="OrthoDB" id="10051404at2759"/>
<dbReference type="PANTHER" id="PTHR46880:SF9">
    <property type="entry name" value="ZINC FINGER PROTEIN 862"/>
    <property type="match status" value="1"/>
</dbReference>
<dbReference type="PANTHER" id="PTHR46880">
    <property type="entry name" value="RAS-ASSOCIATING DOMAIN-CONTAINING PROTEIN"/>
    <property type="match status" value="1"/>
</dbReference>
<dbReference type="EMBL" id="CACVKT020006653">
    <property type="protein sequence ID" value="CAC5402832.1"/>
    <property type="molecule type" value="Genomic_DNA"/>
</dbReference>
<keyword evidence="4" id="KW-1185">Reference proteome</keyword>
<evidence type="ECO:0000259" key="2">
    <source>
        <dbReference type="Pfam" id="PF25431"/>
    </source>
</evidence>
<name>A0A6J8D688_MYTCO</name>
<organism evidence="3 4">
    <name type="scientific">Mytilus coruscus</name>
    <name type="common">Sea mussel</name>
    <dbReference type="NCBI Taxonomy" id="42192"/>
    <lineage>
        <taxon>Eukaryota</taxon>
        <taxon>Metazoa</taxon>
        <taxon>Spiralia</taxon>
        <taxon>Lophotrochozoa</taxon>
        <taxon>Mollusca</taxon>
        <taxon>Bivalvia</taxon>
        <taxon>Autobranchia</taxon>
        <taxon>Pteriomorphia</taxon>
        <taxon>Mytilida</taxon>
        <taxon>Mytiloidea</taxon>
        <taxon>Mytilidae</taxon>
        <taxon>Mytilinae</taxon>
        <taxon>Mytilus</taxon>
    </lineage>
</organism>
<accession>A0A6J8D688</accession>
<dbReference type="InterPro" id="IPR057456">
    <property type="entry name" value="Znf_C17orf113"/>
</dbReference>
<dbReference type="SUPFAM" id="SSF53098">
    <property type="entry name" value="Ribonuclease H-like"/>
    <property type="match status" value="1"/>
</dbReference>
<dbReference type="Pfam" id="PF25431">
    <property type="entry name" value="zf-C17orf113"/>
    <property type="match status" value="1"/>
</dbReference>
<feature type="region of interest" description="Disordered" evidence="1">
    <location>
        <begin position="1"/>
        <end position="26"/>
    </location>
</feature>
<reference evidence="3 4" key="1">
    <citation type="submission" date="2020-06" db="EMBL/GenBank/DDBJ databases">
        <authorList>
            <person name="Li R."/>
            <person name="Bekaert M."/>
        </authorList>
    </citation>
    <scope>NUCLEOTIDE SEQUENCE [LARGE SCALE GENOMIC DNA]</scope>
    <source>
        <strain evidence="4">wild</strain>
    </source>
</reference>
<dbReference type="AlphaFoldDB" id="A0A6J8D688"/>
<feature type="compositionally biased region" description="Acidic residues" evidence="1">
    <location>
        <begin position="781"/>
        <end position="807"/>
    </location>
</feature>
<evidence type="ECO:0000313" key="3">
    <source>
        <dbReference type="EMBL" id="CAC5402832.1"/>
    </source>
</evidence>
<proteinExistence type="predicted"/>
<gene>
    <name evidence="3" type="ORF">MCOR_36772</name>
</gene>